<dbReference type="Gene3D" id="2.30.330.10">
    <property type="entry name" value="SpoA-like"/>
    <property type="match status" value="1"/>
</dbReference>
<dbReference type="InterPro" id="IPR036429">
    <property type="entry name" value="SpoA-like_sf"/>
</dbReference>
<evidence type="ECO:0000313" key="4">
    <source>
        <dbReference type="EMBL" id="TWU19689.1"/>
    </source>
</evidence>
<feature type="region of interest" description="Disordered" evidence="2">
    <location>
        <begin position="1"/>
        <end position="66"/>
    </location>
</feature>
<name>A0A5C6CA86_9BACT</name>
<dbReference type="GO" id="GO:0050918">
    <property type="term" value="P:positive chemotaxis"/>
    <property type="evidence" value="ECO:0007669"/>
    <property type="project" value="TreeGrafter"/>
</dbReference>
<dbReference type="GO" id="GO:0003774">
    <property type="term" value="F:cytoskeletal motor activity"/>
    <property type="evidence" value="ECO:0007669"/>
    <property type="project" value="InterPro"/>
</dbReference>
<keyword evidence="4" id="KW-0969">Cilium</keyword>
<dbReference type="EMBL" id="SJPU01000001">
    <property type="protein sequence ID" value="TWU19689.1"/>
    <property type="molecule type" value="Genomic_DNA"/>
</dbReference>
<dbReference type="GO" id="GO:0071978">
    <property type="term" value="P:bacterial-type flagellum-dependent swarming motility"/>
    <property type="evidence" value="ECO:0007669"/>
    <property type="project" value="TreeGrafter"/>
</dbReference>
<protein>
    <submittedName>
        <fullName evidence="4">Flagellar motor switch protein FliN</fullName>
    </submittedName>
</protein>
<reference evidence="4 5" key="1">
    <citation type="journal article" date="2020" name="Antonie Van Leeuwenhoek">
        <title>Rhodopirellula heiligendammensis sp. nov., Rhodopirellula pilleata sp. nov., and Rhodopirellula solitaria sp. nov. isolated from natural or artificial marine surfaces in Northern Germany and California, USA, and emended description of the genus Rhodopirellula.</title>
        <authorList>
            <person name="Kallscheuer N."/>
            <person name="Wiegand S."/>
            <person name="Jogler M."/>
            <person name="Boedeker C."/>
            <person name="Peeters S.H."/>
            <person name="Rast P."/>
            <person name="Heuer A."/>
            <person name="Jetten M.S.M."/>
            <person name="Rohde M."/>
            <person name="Jogler C."/>
        </authorList>
    </citation>
    <scope>NUCLEOTIDE SEQUENCE [LARGE SCALE GENOMIC DNA]</scope>
    <source>
        <strain evidence="4 5">Poly21</strain>
    </source>
</reference>
<evidence type="ECO:0000313" key="5">
    <source>
        <dbReference type="Proteomes" id="UP000319908"/>
    </source>
</evidence>
<dbReference type="InterPro" id="IPR001543">
    <property type="entry name" value="FliN-like_C"/>
</dbReference>
<proteinExistence type="inferred from homology"/>
<keyword evidence="5" id="KW-1185">Reference proteome</keyword>
<dbReference type="Proteomes" id="UP000319908">
    <property type="component" value="Unassembled WGS sequence"/>
</dbReference>
<keyword evidence="4" id="KW-0966">Cell projection</keyword>
<comment type="similarity">
    <text evidence="1">Belongs to the FliN/MopA/SpaO family.</text>
</comment>
<dbReference type="PANTHER" id="PTHR30034">
    <property type="entry name" value="FLAGELLAR MOTOR SWITCH PROTEIN FLIM"/>
    <property type="match status" value="1"/>
</dbReference>
<dbReference type="PRINTS" id="PR00956">
    <property type="entry name" value="FLGMOTORFLIN"/>
</dbReference>
<accession>A0A5C6CA86</accession>
<dbReference type="AlphaFoldDB" id="A0A5C6CA86"/>
<sequence>MGSPALCQACPTGNSHSLEAMPTRRPPWEKVTSRSRDGLKRRGVSVRYQTEEAQPVKMTPPENTAQSDYQRRLLSVPTPVIVTLAERKQTLGSLLALSPGSILPLETDCDQPLQLSVGGRSMGTVDVVKVGDKFGVRIRQWPASKTG</sequence>
<dbReference type="PANTHER" id="PTHR30034:SF6">
    <property type="entry name" value="YOP PROTEINS TRANSLOCATION PROTEIN Q"/>
    <property type="match status" value="1"/>
</dbReference>
<gene>
    <name evidence="4" type="primary">fliN_1</name>
    <name evidence="4" type="ORF">Poly21_18640</name>
</gene>
<evidence type="ECO:0000256" key="1">
    <source>
        <dbReference type="ARBA" id="ARBA00009226"/>
    </source>
</evidence>
<dbReference type="GO" id="GO:0009425">
    <property type="term" value="C:bacterial-type flagellum basal body"/>
    <property type="evidence" value="ECO:0007669"/>
    <property type="project" value="InterPro"/>
</dbReference>
<dbReference type="Pfam" id="PF01052">
    <property type="entry name" value="FliMN_C"/>
    <property type="match status" value="1"/>
</dbReference>
<dbReference type="InterPro" id="IPR001172">
    <property type="entry name" value="FliN_T3SS_HrcQb"/>
</dbReference>
<evidence type="ECO:0000259" key="3">
    <source>
        <dbReference type="Pfam" id="PF01052"/>
    </source>
</evidence>
<comment type="caution">
    <text evidence="4">The sequence shown here is derived from an EMBL/GenBank/DDBJ whole genome shotgun (WGS) entry which is preliminary data.</text>
</comment>
<organism evidence="4 5">
    <name type="scientific">Allorhodopirellula heiligendammensis</name>
    <dbReference type="NCBI Taxonomy" id="2714739"/>
    <lineage>
        <taxon>Bacteria</taxon>
        <taxon>Pseudomonadati</taxon>
        <taxon>Planctomycetota</taxon>
        <taxon>Planctomycetia</taxon>
        <taxon>Pirellulales</taxon>
        <taxon>Pirellulaceae</taxon>
        <taxon>Allorhodopirellula</taxon>
    </lineage>
</organism>
<dbReference type="SUPFAM" id="SSF101801">
    <property type="entry name" value="Surface presentation of antigens (SPOA)"/>
    <property type="match status" value="1"/>
</dbReference>
<keyword evidence="4" id="KW-0282">Flagellum</keyword>
<feature type="domain" description="Flagellar motor switch protein FliN-like C-terminal" evidence="3">
    <location>
        <begin position="72"/>
        <end position="141"/>
    </location>
</feature>
<evidence type="ECO:0000256" key="2">
    <source>
        <dbReference type="SAM" id="MobiDB-lite"/>
    </source>
</evidence>
<feature type="compositionally biased region" description="Basic and acidic residues" evidence="2">
    <location>
        <begin position="26"/>
        <end position="40"/>
    </location>
</feature>